<dbReference type="SMART" id="SM00028">
    <property type="entry name" value="TPR"/>
    <property type="match status" value="4"/>
</dbReference>
<keyword evidence="7" id="KW-1185">Reference proteome</keyword>
<feature type="repeat" description="TPR" evidence="1">
    <location>
        <begin position="183"/>
        <end position="216"/>
    </location>
</feature>
<protein>
    <submittedName>
        <fullName evidence="6">Tetratricopeptide repeat protein</fullName>
    </submittedName>
</protein>
<feature type="compositionally biased region" description="Acidic residues" evidence="3">
    <location>
        <begin position="427"/>
        <end position="436"/>
    </location>
</feature>
<organism evidence="6 7">
    <name type="scientific">Phototrophicus methaneseepsis</name>
    <dbReference type="NCBI Taxonomy" id="2710758"/>
    <lineage>
        <taxon>Bacteria</taxon>
        <taxon>Bacillati</taxon>
        <taxon>Chloroflexota</taxon>
        <taxon>Candidatus Thermofontia</taxon>
        <taxon>Phototrophicales</taxon>
        <taxon>Phototrophicaceae</taxon>
        <taxon>Phototrophicus</taxon>
    </lineage>
</organism>
<dbReference type="RefSeq" id="WP_195172498.1">
    <property type="nucleotide sequence ID" value="NZ_CP062983.1"/>
</dbReference>
<keyword evidence="4" id="KW-0472">Membrane</keyword>
<dbReference type="Pfam" id="PF14559">
    <property type="entry name" value="TPR_19"/>
    <property type="match status" value="1"/>
</dbReference>
<evidence type="ECO:0000256" key="1">
    <source>
        <dbReference type="PROSITE-ProRule" id="PRU00339"/>
    </source>
</evidence>
<feature type="coiled-coil region" evidence="2">
    <location>
        <begin position="89"/>
        <end position="138"/>
    </location>
</feature>
<dbReference type="SUPFAM" id="SSF48452">
    <property type="entry name" value="TPR-like"/>
    <property type="match status" value="1"/>
</dbReference>
<evidence type="ECO:0000313" key="6">
    <source>
        <dbReference type="EMBL" id="QPC84435.1"/>
    </source>
</evidence>
<evidence type="ECO:0000256" key="2">
    <source>
        <dbReference type="SAM" id="Coils"/>
    </source>
</evidence>
<dbReference type="EMBL" id="CP062983">
    <property type="protein sequence ID" value="QPC84435.1"/>
    <property type="molecule type" value="Genomic_DNA"/>
</dbReference>
<feature type="repeat" description="TPR" evidence="1">
    <location>
        <begin position="149"/>
        <end position="182"/>
    </location>
</feature>
<dbReference type="Pfam" id="PF13181">
    <property type="entry name" value="TPR_8"/>
    <property type="match status" value="1"/>
</dbReference>
<dbReference type="Gene3D" id="1.25.40.10">
    <property type="entry name" value="Tetratricopeptide repeat domain"/>
    <property type="match status" value="2"/>
</dbReference>
<dbReference type="InterPro" id="IPR037919">
    <property type="entry name" value="OGT"/>
</dbReference>
<keyword evidence="5" id="KW-0732">Signal</keyword>
<dbReference type="KEGG" id="pmet:G4Y79_08690"/>
<evidence type="ECO:0000256" key="4">
    <source>
        <dbReference type="SAM" id="Phobius"/>
    </source>
</evidence>
<feature type="region of interest" description="Disordered" evidence="3">
    <location>
        <begin position="415"/>
        <end position="436"/>
    </location>
</feature>
<proteinExistence type="predicted"/>
<keyword evidence="4" id="KW-0812">Transmembrane</keyword>
<dbReference type="Proteomes" id="UP000594468">
    <property type="component" value="Chromosome"/>
</dbReference>
<dbReference type="InterPro" id="IPR011990">
    <property type="entry name" value="TPR-like_helical_dom_sf"/>
</dbReference>
<evidence type="ECO:0000256" key="5">
    <source>
        <dbReference type="SAM" id="SignalP"/>
    </source>
</evidence>
<feature type="chain" id="PRO_5032733190" evidence="5">
    <location>
        <begin position="29"/>
        <end position="436"/>
    </location>
</feature>
<sequence length="436" mass="48875">MRQMRLRRMIFALLLMIMVAGLALPVMAQDEPTLDPTQIADIMERLDASENRTFNLLGIFEAIGQAITVGSILVTVLGVLAGFAGVSQIVSARRELTESSEQLKAEAAELRQRFNDEIRMKEAQFDALRAQLASTMQQERKSTSRALLANALIPLGERQYKAGDYTGSMNTYKRALELDSDNPVVHQRLAYVYTQRGDLQAAEEHYNMAIQQEESFAPALAGLGFVYRRMAEEMPEGIQRDRQMLKAEDILLQALEISPRLVDDDGESWWGVLGGLYKRQNNIDKAIEAYERATEITPQSSYGMGNLALLYMRKKDKKKMLDTYERVERIAVKEADQEQGNFWGYADLVVSRYALGKVVEAEQALPVAISIAPADSPYMLSSLADTLRDLLDVLDEEDLPPVRAAIATLELEQERRETLKNGTASNAEDELPEEDA</sequence>
<accession>A0A7S8IF81</accession>
<keyword evidence="2" id="KW-0175">Coiled coil</keyword>
<evidence type="ECO:0000313" key="7">
    <source>
        <dbReference type="Proteomes" id="UP000594468"/>
    </source>
</evidence>
<dbReference type="GO" id="GO:0006493">
    <property type="term" value="P:protein O-linked glycosylation"/>
    <property type="evidence" value="ECO:0007669"/>
    <property type="project" value="InterPro"/>
</dbReference>
<feature type="repeat" description="TPR" evidence="1">
    <location>
        <begin position="267"/>
        <end position="300"/>
    </location>
</feature>
<keyword evidence="1" id="KW-0802">TPR repeat</keyword>
<dbReference type="PANTHER" id="PTHR44366:SF1">
    <property type="entry name" value="UDP-N-ACETYLGLUCOSAMINE--PEPTIDE N-ACETYLGLUCOSAMINYLTRANSFERASE 110 KDA SUBUNIT"/>
    <property type="match status" value="1"/>
</dbReference>
<dbReference type="PROSITE" id="PS50005">
    <property type="entry name" value="TPR"/>
    <property type="match status" value="3"/>
</dbReference>
<dbReference type="AlphaFoldDB" id="A0A7S8IF81"/>
<reference evidence="6 7" key="1">
    <citation type="submission" date="2020-02" db="EMBL/GenBank/DDBJ databases">
        <authorList>
            <person name="Zheng R.K."/>
            <person name="Sun C.M."/>
        </authorList>
    </citation>
    <scope>NUCLEOTIDE SEQUENCE [LARGE SCALE GENOMIC DNA]</scope>
    <source>
        <strain evidence="7">rifampicinis</strain>
    </source>
</reference>
<evidence type="ECO:0000256" key="3">
    <source>
        <dbReference type="SAM" id="MobiDB-lite"/>
    </source>
</evidence>
<dbReference type="InterPro" id="IPR019734">
    <property type="entry name" value="TPR_rpt"/>
</dbReference>
<dbReference type="PANTHER" id="PTHR44366">
    <property type="entry name" value="UDP-N-ACETYLGLUCOSAMINE--PEPTIDE N-ACETYLGLUCOSAMINYLTRANSFERASE 110 KDA SUBUNIT"/>
    <property type="match status" value="1"/>
</dbReference>
<dbReference type="GO" id="GO:0097363">
    <property type="term" value="F:protein O-acetylglucosaminyltransferase activity"/>
    <property type="evidence" value="ECO:0007669"/>
    <property type="project" value="TreeGrafter"/>
</dbReference>
<feature type="signal peptide" evidence="5">
    <location>
        <begin position="1"/>
        <end position="28"/>
    </location>
</feature>
<name>A0A7S8IF81_9CHLR</name>
<keyword evidence="4" id="KW-1133">Transmembrane helix</keyword>
<gene>
    <name evidence="6" type="ORF">G4Y79_08690</name>
</gene>
<feature type="transmembrane region" description="Helical" evidence="4">
    <location>
        <begin position="62"/>
        <end position="86"/>
    </location>
</feature>